<evidence type="ECO:0000259" key="7">
    <source>
        <dbReference type="SMART" id="SM00642"/>
    </source>
</evidence>
<comment type="caution">
    <text evidence="8">The sequence shown here is derived from an EMBL/GenBank/DDBJ whole genome shotgun (WGS) entry which is preliminary data.</text>
</comment>
<evidence type="ECO:0000256" key="6">
    <source>
        <dbReference type="ARBA" id="ARBA00023277"/>
    </source>
</evidence>
<name>A0ABQ1URN8_9BACT</name>
<dbReference type="Pfam" id="PF02806">
    <property type="entry name" value="Alpha-amylase_C"/>
    <property type="match status" value="1"/>
</dbReference>
<dbReference type="PIRSF" id="PIRSF000463">
    <property type="entry name" value="GlgB"/>
    <property type="match status" value="1"/>
</dbReference>
<dbReference type="EMBL" id="BMHT01000008">
    <property type="protein sequence ID" value="GGF24921.1"/>
    <property type="molecule type" value="Genomic_DNA"/>
</dbReference>
<evidence type="ECO:0000256" key="3">
    <source>
        <dbReference type="ARBA" id="ARBA00009000"/>
    </source>
</evidence>
<dbReference type="InterPro" id="IPR014756">
    <property type="entry name" value="Ig_E-set"/>
</dbReference>
<dbReference type="CDD" id="cd11325">
    <property type="entry name" value="AmyAc_GTHase"/>
    <property type="match status" value="1"/>
</dbReference>
<dbReference type="InterPro" id="IPR013783">
    <property type="entry name" value="Ig-like_fold"/>
</dbReference>
<accession>A0ABQ1URN8</accession>
<organism evidence="8 9">
    <name type="scientific">Hymenobacter cavernae</name>
    <dbReference type="NCBI Taxonomy" id="2044852"/>
    <lineage>
        <taxon>Bacteria</taxon>
        <taxon>Pseudomonadati</taxon>
        <taxon>Bacteroidota</taxon>
        <taxon>Cytophagia</taxon>
        <taxon>Cytophagales</taxon>
        <taxon>Hymenobacteraceae</taxon>
        <taxon>Hymenobacter</taxon>
    </lineage>
</organism>
<dbReference type="InterPro" id="IPR037439">
    <property type="entry name" value="Branching_enzy"/>
</dbReference>
<keyword evidence="6" id="KW-0119">Carbohydrate metabolism</keyword>
<evidence type="ECO:0000256" key="1">
    <source>
        <dbReference type="ARBA" id="ARBA00000826"/>
    </source>
</evidence>
<keyword evidence="5" id="KW-0808">Transferase</keyword>
<evidence type="ECO:0000313" key="8">
    <source>
        <dbReference type="EMBL" id="GGF24921.1"/>
    </source>
</evidence>
<dbReference type="InterPro" id="IPR004193">
    <property type="entry name" value="Glyco_hydro_13_N"/>
</dbReference>
<dbReference type="EC" id="2.4.1.18" evidence="4"/>
<comment type="catalytic activity">
    <reaction evidence="1">
        <text>Transfers a segment of a (1-&gt;4)-alpha-D-glucan chain to a primary hydroxy group in a similar glucan chain.</text>
        <dbReference type="EC" id="2.4.1.18"/>
    </reaction>
</comment>
<evidence type="ECO:0000256" key="5">
    <source>
        <dbReference type="ARBA" id="ARBA00022679"/>
    </source>
</evidence>
<dbReference type="SUPFAM" id="SSF81296">
    <property type="entry name" value="E set domains"/>
    <property type="match status" value="1"/>
</dbReference>
<dbReference type="PANTHER" id="PTHR43651:SF11">
    <property type="entry name" value="MALTO-OLIGOSYLTREHALOSE TREHALOHYDROLASE"/>
    <property type="match status" value="1"/>
</dbReference>
<keyword evidence="9" id="KW-1185">Reference proteome</keyword>
<dbReference type="SUPFAM" id="SSF51011">
    <property type="entry name" value="Glycosyl hydrolase domain"/>
    <property type="match status" value="1"/>
</dbReference>
<dbReference type="Pfam" id="PF02922">
    <property type="entry name" value="CBM_48"/>
    <property type="match status" value="1"/>
</dbReference>
<dbReference type="InterPro" id="IPR013780">
    <property type="entry name" value="Glyco_hydro_b"/>
</dbReference>
<evidence type="ECO:0000256" key="2">
    <source>
        <dbReference type="ARBA" id="ARBA00002953"/>
    </source>
</evidence>
<comment type="function">
    <text evidence="2">Catalyzes the formation of the alpha-1,6-glucosidic linkages in glycogen by scission of a 1,4-alpha-linked oligosaccharide from growing alpha-1,4-glucan chains and the subsequent attachment of the oligosaccharide to the alpha-1,6 position.</text>
</comment>
<dbReference type="Gene3D" id="3.20.20.80">
    <property type="entry name" value="Glycosidases"/>
    <property type="match status" value="1"/>
</dbReference>
<protein>
    <recommendedName>
        <fullName evidence="4">1,4-alpha-glucan branching enzyme</fullName>
        <ecNumber evidence="4">2.4.1.18</ecNumber>
    </recommendedName>
</protein>
<dbReference type="Proteomes" id="UP000632273">
    <property type="component" value="Unassembled WGS sequence"/>
</dbReference>
<dbReference type="InterPro" id="IPR006048">
    <property type="entry name" value="A-amylase/branching_C"/>
</dbReference>
<gene>
    <name evidence="8" type="primary">glgB</name>
    <name evidence="8" type="ORF">GCM10011383_40610</name>
</gene>
<comment type="similarity">
    <text evidence="3">Belongs to the glycosyl hydrolase 13 family. GlgB subfamily.</text>
</comment>
<dbReference type="InterPro" id="IPR017853">
    <property type="entry name" value="GH"/>
</dbReference>
<dbReference type="InterPro" id="IPR006047">
    <property type="entry name" value="GH13_cat_dom"/>
</dbReference>
<feature type="domain" description="Glycosyl hydrolase family 13 catalytic" evidence="7">
    <location>
        <begin position="147"/>
        <end position="505"/>
    </location>
</feature>
<dbReference type="InterPro" id="IPR044143">
    <property type="entry name" value="GlgB_N_E_set_prok"/>
</dbReference>
<dbReference type="Pfam" id="PF00128">
    <property type="entry name" value="Alpha-amylase"/>
    <property type="match status" value="2"/>
</dbReference>
<proteinExistence type="inferred from homology"/>
<reference evidence="9" key="1">
    <citation type="journal article" date="2019" name="Int. J. Syst. Evol. Microbiol.">
        <title>The Global Catalogue of Microorganisms (GCM) 10K type strain sequencing project: providing services to taxonomists for standard genome sequencing and annotation.</title>
        <authorList>
            <consortium name="The Broad Institute Genomics Platform"/>
            <consortium name="The Broad Institute Genome Sequencing Center for Infectious Disease"/>
            <person name="Wu L."/>
            <person name="Ma J."/>
        </authorList>
    </citation>
    <scope>NUCLEOTIDE SEQUENCE [LARGE SCALE GENOMIC DNA]</scope>
    <source>
        <strain evidence="9">CGMCC 1.15197</strain>
    </source>
</reference>
<dbReference type="PANTHER" id="PTHR43651">
    <property type="entry name" value="1,4-ALPHA-GLUCAN-BRANCHING ENZYME"/>
    <property type="match status" value="1"/>
</dbReference>
<sequence>MQLFLVSYYMPPASTHLASTSTSSVSSEAQPQAGMGAIPHEKGTTFRVWAPHADAVAVVGPFNDWNPKFHPLTHEADGYWAADFPDLPVGTEYKFWLRNGKNELTRNDPYAREVTHSAGSSIVPDISFDWEDDHFEMPAWNTLVIYELHVGTFNRHSPDEPGTFYDVIEKLPYLQGLGINAVEIMPATEFPGSLSWGYNPAHPFAIETAYGGPQAFKELVKQAHRYGIAVILDVVYNHFGPGDLDLWQFDGWAENDGGGIYFYNDWRAETPWGHNRPDYGNPAVRNYIRDNALMWLEDYHVDGLRCDSISHIRNVNGSNDPTADLPEGWSLMKWVNEEIQARTPWKITIAEDLQGNEYITRPTDQDGEGFATQWDAAFVNIIREALVTPSDTDRSMAAVANIIGTTYNGDAFQRVIYTESHDEVANGKSRVPEEIMPGAAASWYPKKRATLGAAIVFTAPGIPMIFQGQPTLADGYFSDDQPLDWSRHEQMAGLVQLYRDLIRLRRNADGHTRGLTGQHTEVFHVNDEDKILAFARWADEAGGPNDTTIILANFADQTREAYTIGLPAPGRWTVRFNSDWQGYDHEFGNFESFGTDAEEGEYDGKPWHGTFGLAPYSVLIISQEA</sequence>
<dbReference type="SUPFAM" id="SSF51445">
    <property type="entry name" value="(Trans)glycosidases"/>
    <property type="match status" value="1"/>
</dbReference>
<dbReference type="CDD" id="cd02855">
    <property type="entry name" value="E_set_GBE_prok_N"/>
    <property type="match status" value="1"/>
</dbReference>
<dbReference type="Gene3D" id="2.60.40.10">
    <property type="entry name" value="Immunoglobulins"/>
    <property type="match status" value="1"/>
</dbReference>
<dbReference type="SMART" id="SM00642">
    <property type="entry name" value="Aamy"/>
    <property type="match status" value="1"/>
</dbReference>
<dbReference type="Gene3D" id="2.60.40.1180">
    <property type="entry name" value="Golgi alpha-mannosidase II"/>
    <property type="match status" value="1"/>
</dbReference>
<evidence type="ECO:0000313" key="9">
    <source>
        <dbReference type="Proteomes" id="UP000632273"/>
    </source>
</evidence>
<evidence type="ECO:0000256" key="4">
    <source>
        <dbReference type="ARBA" id="ARBA00012541"/>
    </source>
</evidence>